<dbReference type="Proteomes" id="UP000011081">
    <property type="component" value="Unassembled WGS sequence"/>
</dbReference>
<feature type="region of interest" description="Disordered" evidence="1">
    <location>
        <begin position="73"/>
        <end position="97"/>
    </location>
</feature>
<feature type="compositionally biased region" description="Basic and acidic residues" evidence="1">
    <location>
        <begin position="320"/>
        <end position="342"/>
    </location>
</feature>
<dbReference type="Pfam" id="PF17003">
    <property type="entry name" value="Actin_micro"/>
    <property type="match status" value="1"/>
</dbReference>
<evidence type="ECO:0000313" key="2">
    <source>
        <dbReference type="EMBL" id="ELA48266.1"/>
    </source>
</evidence>
<dbReference type="AlphaFoldDB" id="L2GX56"/>
<dbReference type="RefSeq" id="XP_008073325.1">
    <property type="nucleotide sequence ID" value="XM_008075134.1"/>
</dbReference>
<dbReference type="OrthoDB" id="5572108at2759"/>
<dbReference type="Gene3D" id="3.30.420.40">
    <property type="match status" value="1"/>
</dbReference>
<proteinExistence type="predicted"/>
<dbReference type="InParanoid" id="L2GX56"/>
<organism evidence="2 3">
    <name type="scientific">Vavraia culicis (isolate floridensis)</name>
    <name type="common">Microsporidian parasite</name>
    <dbReference type="NCBI Taxonomy" id="948595"/>
    <lineage>
        <taxon>Eukaryota</taxon>
        <taxon>Fungi</taxon>
        <taxon>Fungi incertae sedis</taxon>
        <taxon>Microsporidia</taxon>
        <taxon>Pleistophoridae</taxon>
        <taxon>Vavraia</taxon>
    </lineage>
</organism>
<evidence type="ECO:0000256" key="1">
    <source>
        <dbReference type="SAM" id="MobiDB-lite"/>
    </source>
</evidence>
<dbReference type="OMA" id="KNDNSYC"/>
<gene>
    <name evidence="2" type="ORF">VCUG_00307</name>
</gene>
<keyword evidence="3" id="KW-1185">Reference proteome</keyword>
<dbReference type="VEuPathDB" id="MicrosporidiaDB:VCUG_00307"/>
<accession>L2GX56</accession>
<name>L2GX56_VAVCU</name>
<feature type="region of interest" description="Disordered" evidence="1">
    <location>
        <begin position="298"/>
        <end position="343"/>
    </location>
</feature>
<protein>
    <submittedName>
        <fullName evidence="2">Uncharacterized protein</fullName>
    </submittedName>
</protein>
<dbReference type="GeneID" id="19878196"/>
<dbReference type="HOGENOM" id="CLU_580317_0_0_1"/>
<reference evidence="3" key="1">
    <citation type="submission" date="2011-03" db="EMBL/GenBank/DDBJ databases">
        <title>The genome sequence of Vavraia culicis strain floridensis.</title>
        <authorList>
            <consortium name="The Broad Institute Genome Sequencing Platform"/>
            <person name="Cuomo C."/>
            <person name="Becnel J."/>
            <person name="Sanscrainte N."/>
            <person name="Young S.K."/>
            <person name="Zeng Q."/>
            <person name="Gargeya S."/>
            <person name="Fitzgerald M."/>
            <person name="Haas B."/>
            <person name="Abouelleil A."/>
            <person name="Alvarado L."/>
            <person name="Arachchi H.M."/>
            <person name="Berlin A."/>
            <person name="Chapman S.B."/>
            <person name="Gearin G."/>
            <person name="Goldberg J."/>
            <person name="Griggs A."/>
            <person name="Gujja S."/>
            <person name="Hansen M."/>
            <person name="Heiman D."/>
            <person name="Howarth C."/>
            <person name="Larimer J."/>
            <person name="Lui A."/>
            <person name="MacDonald P.J.P."/>
            <person name="McCowen C."/>
            <person name="Montmayeur A."/>
            <person name="Murphy C."/>
            <person name="Neiman D."/>
            <person name="Pearson M."/>
            <person name="Priest M."/>
            <person name="Roberts A."/>
            <person name="Saif S."/>
            <person name="Shea T."/>
            <person name="Sisk P."/>
            <person name="Stolte C."/>
            <person name="Sykes S."/>
            <person name="Wortman J."/>
            <person name="Nusbaum C."/>
            <person name="Birren B."/>
        </authorList>
    </citation>
    <scope>NUCLEOTIDE SEQUENCE [LARGE SCALE GENOMIC DNA]</scope>
    <source>
        <strain evidence="3">floridensis</strain>
    </source>
</reference>
<evidence type="ECO:0000313" key="3">
    <source>
        <dbReference type="Proteomes" id="UP000011081"/>
    </source>
</evidence>
<sequence>MSQKGYDIPTLHTITTANKNIHSFFMRTDVSYFVKESECYPAYKKDDDRVLVLRMVGDEIEIYECEDSNDEYEYDDRGVKEPEDGAQEGGEGVNDRESNVEAYNSMSNIRIAKNIKRCRIDGLFEGNVLAPVSSTHLLFKLYNNLPCLKDGFVCLVFKDTLRRSELLFLINVMLNYKSGKGMLLLPESLALCMSLTIQSAIVIHNQEDTTYISVIEDYVLTEVKKLKEEKASNITLFRAEEEFVDEFDSWEEFKLDKTFRCDVCGTWFVKESIFMHVIKKHIKNGKCECRKSKNSKSEEVVGGVDEREIEENNQNVDDSTNGKDTGDRSGADEMGGHSESFNRSDSNVSFLNVETIKGANINDSIKQHVKDHITYIFKGKSVYEKIGHFLRAYITKERLKKINTIITDEVTIARMKEQFSTFNYVDISKASAWRGAKDLMRIDVAKELWMTDREWNATRLRVLKEKLLFYL</sequence>
<dbReference type="EMBL" id="GL877406">
    <property type="protein sequence ID" value="ELA48266.1"/>
    <property type="molecule type" value="Genomic_DNA"/>
</dbReference>